<reference evidence="1 2" key="1">
    <citation type="journal article" date="2018" name="Genomics">
        <title>Molecular footprints of inshore aquatic adaptation in Indo-Pacific humpback dolphin (Sousa chinensis).</title>
        <authorList>
            <person name="Ming Y."/>
            <person name="Jian J."/>
            <person name="Yu F."/>
            <person name="Yu X."/>
            <person name="Wang J."/>
            <person name="Liu W."/>
        </authorList>
    </citation>
    <scope>NUCLEOTIDE SEQUENCE [LARGE SCALE GENOMIC DNA]</scope>
    <source>
        <strain evidence="1">MY-2018</strain>
        <tissue evidence="1">Skin</tissue>
    </source>
</reference>
<evidence type="ECO:0000313" key="2">
    <source>
        <dbReference type="Proteomes" id="UP000295264"/>
    </source>
</evidence>
<comment type="caution">
    <text evidence="1">The sequence shown here is derived from an EMBL/GenBank/DDBJ whole genome shotgun (WGS) entry which is preliminary data.</text>
</comment>
<name>A0A484GSK5_SOUCH</name>
<dbReference type="EMBL" id="QWLN02004660">
    <property type="protein sequence ID" value="TEA38722.1"/>
    <property type="molecule type" value="Genomic_DNA"/>
</dbReference>
<accession>A0A484GSK5</accession>
<evidence type="ECO:0000313" key="1">
    <source>
        <dbReference type="EMBL" id="TEA38722.1"/>
    </source>
</evidence>
<organism evidence="1 2">
    <name type="scientific">Sousa chinensis</name>
    <name type="common">Indo-pacific humpbacked dolphin</name>
    <name type="synonym">Steno chinensis</name>
    <dbReference type="NCBI Taxonomy" id="103600"/>
    <lineage>
        <taxon>Eukaryota</taxon>
        <taxon>Metazoa</taxon>
        <taxon>Chordata</taxon>
        <taxon>Craniata</taxon>
        <taxon>Vertebrata</taxon>
        <taxon>Euteleostomi</taxon>
        <taxon>Mammalia</taxon>
        <taxon>Eutheria</taxon>
        <taxon>Laurasiatheria</taxon>
        <taxon>Artiodactyla</taxon>
        <taxon>Whippomorpha</taxon>
        <taxon>Cetacea</taxon>
        <taxon>Odontoceti</taxon>
        <taxon>Delphinidae</taxon>
        <taxon>Sousa</taxon>
    </lineage>
</organism>
<protein>
    <submittedName>
        <fullName evidence="1">Uncharacterized protein</fullName>
    </submittedName>
</protein>
<proteinExistence type="predicted"/>
<gene>
    <name evidence="1" type="ORF">DBR06_SOUSAS610068</name>
</gene>
<keyword evidence="2" id="KW-1185">Reference proteome</keyword>
<sequence length="34" mass="4247">MGRDEEDVEMFMKQMRTIKRKFRELLLRNCLCIL</sequence>
<feature type="non-terminal residue" evidence="1">
    <location>
        <position position="34"/>
    </location>
</feature>
<dbReference type="AlphaFoldDB" id="A0A484GSK5"/>
<dbReference type="Proteomes" id="UP000295264">
    <property type="component" value="Unassembled WGS sequence"/>
</dbReference>